<accession>A0A392RGH7</accession>
<feature type="non-terminal residue" evidence="1">
    <location>
        <position position="1"/>
    </location>
</feature>
<reference evidence="1 2" key="1">
    <citation type="journal article" date="2018" name="Front. Plant Sci.">
        <title>Red Clover (Trifolium pratense) and Zigzag Clover (T. medium) - A Picture of Genomic Similarities and Differences.</title>
        <authorList>
            <person name="Dluhosova J."/>
            <person name="Istvanek J."/>
            <person name="Nedelnik J."/>
            <person name="Repkova J."/>
        </authorList>
    </citation>
    <scope>NUCLEOTIDE SEQUENCE [LARGE SCALE GENOMIC DNA]</scope>
    <source>
        <strain evidence="2">cv. 10/8</strain>
        <tissue evidence="1">Leaf</tissue>
    </source>
</reference>
<proteinExistence type="predicted"/>
<evidence type="ECO:0000313" key="2">
    <source>
        <dbReference type="Proteomes" id="UP000265520"/>
    </source>
</evidence>
<organism evidence="1 2">
    <name type="scientific">Trifolium medium</name>
    <dbReference type="NCBI Taxonomy" id="97028"/>
    <lineage>
        <taxon>Eukaryota</taxon>
        <taxon>Viridiplantae</taxon>
        <taxon>Streptophyta</taxon>
        <taxon>Embryophyta</taxon>
        <taxon>Tracheophyta</taxon>
        <taxon>Spermatophyta</taxon>
        <taxon>Magnoliopsida</taxon>
        <taxon>eudicotyledons</taxon>
        <taxon>Gunneridae</taxon>
        <taxon>Pentapetalae</taxon>
        <taxon>rosids</taxon>
        <taxon>fabids</taxon>
        <taxon>Fabales</taxon>
        <taxon>Fabaceae</taxon>
        <taxon>Papilionoideae</taxon>
        <taxon>50 kb inversion clade</taxon>
        <taxon>NPAAA clade</taxon>
        <taxon>Hologalegina</taxon>
        <taxon>IRL clade</taxon>
        <taxon>Trifolieae</taxon>
        <taxon>Trifolium</taxon>
    </lineage>
</organism>
<name>A0A392RGH7_9FABA</name>
<keyword evidence="2" id="KW-1185">Reference proteome</keyword>
<sequence length="34" mass="3464">EKVAPGAKSRSCVIAEGVAIAPGAKIWRGVKSRA</sequence>
<dbReference type="AlphaFoldDB" id="A0A392RGH7"/>
<dbReference type="EMBL" id="LXQA010225828">
    <property type="protein sequence ID" value="MCI35681.1"/>
    <property type="molecule type" value="Genomic_DNA"/>
</dbReference>
<dbReference type="Proteomes" id="UP000265520">
    <property type="component" value="Unassembled WGS sequence"/>
</dbReference>
<protein>
    <submittedName>
        <fullName evidence="1">Uncharacterized protein</fullName>
    </submittedName>
</protein>
<evidence type="ECO:0000313" key="1">
    <source>
        <dbReference type="EMBL" id="MCI35681.1"/>
    </source>
</evidence>
<comment type="caution">
    <text evidence="1">The sequence shown here is derived from an EMBL/GenBank/DDBJ whole genome shotgun (WGS) entry which is preliminary data.</text>
</comment>